<dbReference type="Proteomes" id="UP000053095">
    <property type="component" value="Unassembled WGS sequence"/>
</dbReference>
<dbReference type="InterPro" id="IPR012312">
    <property type="entry name" value="Hemerythrin-like"/>
</dbReference>
<dbReference type="CDD" id="cd12108">
    <property type="entry name" value="Hr-like"/>
    <property type="match status" value="1"/>
</dbReference>
<dbReference type="Gene3D" id="1.20.120.520">
    <property type="entry name" value="nmb1532 protein domain like"/>
    <property type="match status" value="1"/>
</dbReference>
<organism evidence="3 4">
    <name type="scientific">Talaromyces pinophilus</name>
    <name type="common">Penicillium pinophilum</name>
    <dbReference type="NCBI Taxonomy" id="128442"/>
    <lineage>
        <taxon>Eukaryota</taxon>
        <taxon>Fungi</taxon>
        <taxon>Dikarya</taxon>
        <taxon>Ascomycota</taxon>
        <taxon>Pezizomycotina</taxon>
        <taxon>Eurotiomycetes</taxon>
        <taxon>Eurotiomycetidae</taxon>
        <taxon>Eurotiales</taxon>
        <taxon>Trichocomaceae</taxon>
        <taxon>Talaromyces</taxon>
        <taxon>Talaromyces sect. Talaromyces</taxon>
    </lineage>
</organism>
<protein>
    <recommendedName>
        <fullName evidence="2">Hemerythrin-like domain-containing protein</fullName>
    </recommendedName>
</protein>
<gene>
    <name evidence="3" type="ORF">TCE0_039f13033</name>
</gene>
<dbReference type="PANTHER" id="PTHR38048:SF2">
    <property type="entry name" value="HEMERYTHRIN-LIKE DOMAIN-CONTAINING PROTEIN"/>
    <property type="match status" value="1"/>
</dbReference>
<dbReference type="EMBL" id="DF933835">
    <property type="protein sequence ID" value="GAM40577.1"/>
    <property type="molecule type" value="Genomic_DNA"/>
</dbReference>
<evidence type="ECO:0000313" key="3">
    <source>
        <dbReference type="EMBL" id="GAM40577.1"/>
    </source>
</evidence>
<keyword evidence="4" id="KW-1185">Reference proteome</keyword>
<comment type="caution">
    <text evidence="3">The sequence shown here is derived from an EMBL/GenBank/DDBJ whole genome shotgun (WGS) entry which is preliminary data.</text>
</comment>
<evidence type="ECO:0000256" key="1">
    <source>
        <dbReference type="SAM" id="MobiDB-lite"/>
    </source>
</evidence>
<name>A0A6N4SLH9_TALPI</name>
<evidence type="ECO:0000259" key="2">
    <source>
        <dbReference type="Pfam" id="PF01814"/>
    </source>
</evidence>
<feature type="compositionally biased region" description="Polar residues" evidence="1">
    <location>
        <begin position="1"/>
        <end position="12"/>
    </location>
</feature>
<dbReference type="Pfam" id="PF01814">
    <property type="entry name" value="Hemerythrin"/>
    <property type="match status" value="1"/>
</dbReference>
<feature type="region of interest" description="Disordered" evidence="1">
    <location>
        <begin position="1"/>
        <end position="30"/>
    </location>
</feature>
<dbReference type="PANTHER" id="PTHR38048">
    <property type="entry name" value="EXPRESSED PROTEIN"/>
    <property type="match status" value="1"/>
</dbReference>
<reference evidence="4" key="1">
    <citation type="journal article" date="2015" name="Genome Announc.">
        <title>Draft genome sequence of Talaromyces cellulolyticus strain Y-94, a source of lignocellulosic biomass-degrading enzymes.</title>
        <authorList>
            <person name="Fujii T."/>
            <person name="Koike H."/>
            <person name="Sawayama S."/>
            <person name="Yano S."/>
            <person name="Inoue H."/>
        </authorList>
    </citation>
    <scope>NUCLEOTIDE SEQUENCE [LARGE SCALE GENOMIC DNA]</scope>
    <source>
        <strain evidence="4">Y-94</strain>
    </source>
</reference>
<accession>A0A6N4SLH9</accession>
<dbReference type="AlphaFoldDB" id="A0A6N4SLH9"/>
<dbReference type="InterPro" id="IPR053206">
    <property type="entry name" value="Dimeric_xanthone_biosynth"/>
</dbReference>
<sequence>MSESTSVHQQQWADGPYPLIETPKHKRGITTNTDPYMETASTMCVVHNTLLRGLNSIYVQGPNIQPADYKDFIGYSLCWHSALHEHHTSEEEQFFPEIEEAVGEKGLLNGNVEEHRSFQEGLDEFSNYLEGLAGKESTFDAAHLNEIIDSFAPALNHHLESELESLLALRKYGDKLPIARLWDREGFRSVTSMTRFNALPFFFLNVDVTHENSLYKDWPPLPGPARWVITHVMAIPHRAYWKFASCDGYGRPKPLYAPGPGRISGQS</sequence>
<evidence type="ECO:0000313" key="4">
    <source>
        <dbReference type="Proteomes" id="UP000053095"/>
    </source>
</evidence>
<feature type="domain" description="Hemerythrin-like" evidence="2">
    <location>
        <begin position="47"/>
        <end position="166"/>
    </location>
</feature>
<proteinExistence type="predicted"/>